<evidence type="ECO:0008006" key="3">
    <source>
        <dbReference type="Google" id="ProtNLM"/>
    </source>
</evidence>
<keyword evidence="2" id="KW-1185">Reference proteome</keyword>
<reference evidence="1 2" key="1">
    <citation type="submission" date="2021-11" db="EMBL/GenBank/DDBJ databases">
        <authorList>
            <person name="Lee D.-H."/>
            <person name="Kim S.-B."/>
        </authorList>
    </citation>
    <scope>NUCLEOTIDE SEQUENCE [LARGE SCALE GENOMIC DNA]</scope>
    <source>
        <strain evidence="1 2">KCTC 52223</strain>
    </source>
</reference>
<gene>
    <name evidence="1" type="ORF">LJ725_22485</name>
</gene>
<protein>
    <recommendedName>
        <fullName evidence="3">Fe2OG dioxygenase domain-containing protein</fullName>
    </recommendedName>
</protein>
<name>A0ABS8L082_9HYPH</name>
<organism evidence="1 2">
    <name type="scientific">Reyranella aquatilis</name>
    <dbReference type="NCBI Taxonomy" id="2035356"/>
    <lineage>
        <taxon>Bacteria</taxon>
        <taxon>Pseudomonadati</taxon>
        <taxon>Pseudomonadota</taxon>
        <taxon>Alphaproteobacteria</taxon>
        <taxon>Hyphomicrobiales</taxon>
        <taxon>Reyranellaceae</taxon>
        <taxon>Reyranella</taxon>
    </lineage>
</organism>
<proteinExistence type="predicted"/>
<dbReference type="EMBL" id="JAJISD010000011">
    <property type="protein sequence ID" value="MCC8431754.1"/>
    <property type="molecule type" value="Genomic_DNA"/>
</dbReference>
<evidence type="ECO:0000313" key="1">
    <source>
        <dbReference type="EMBL" id="MCC8431754.1"/>
    </source>
</evidence>
<accession>A0ABS8L082</accession>
<comment type="caution">
    <text evidence="1">The sequence shown here is derived from an EMBL/GenBank/DDBJ whole genome shotgun (WGS) entry which is preliminary data.</text>
</comment>
<dbReference type="RefSeq" id="WP_230553183.1">
    <property type="nucleotide sequence ID" value="NZ_JAJISD010000011.1"/>
</dbReference>
<evidence type="ECO:0000313" key="2">
    <source>
        <dbReference type="Proteomes" id="UP001198862"/>
    </source>
</evidence>
<dbReference type="Proteomes" id="UP001198862">
    <property type="component" value="Unassembled WGS sequence"/>
</dbReference>
<sequence length="296" mass="33141">MAGFGSQFDRVRRLAGKVVREPHYALGRFATVRDTYSALNRLKDVIVPTTPLRIGDLYKPTHGTIDVVRCDHVLSSRRAAEQVEEMQRQSYSLGPRLDGAAVATLQEQARSLPLHVNDKPVGTYTTLSESRGKFAIVTVQDSSRLELVRVIAGDAYLYEAASLFLGYRPRQVSSWLFWSLANQLSAAQRRQASQTIDYHYDVDGFNFMYANFYLLDTTARNGAHALIAASSRHKRPSHLLGGARLDDVEALRTYGPESERTLEGPAGFGFLEDASCYHKALPPEDGDRLMLQLRYQ</sequence>